<feature type="transmembrane region" description="Helical" evidence="1">
    <location>
        <begin position="7"/>
        <end position="27"/>
    </location>
</feature>
<dbReference type="AlphaFoldDB" id="I4AFN0"/>
<organism evidence="2 3">
    <name type="scientific">Bernardetia litoralis (strain ATCC 23117 / DSM 6794 / NBRC 15988 / NCIMB 1366 / Fx l1 / Sio-4)</name>
    <name type="common">Flexibacter litoralis</name>
    <dbReference type="NCBI Taxonomy" id="880071"/>
    <lineage>
        <taxon>Bacteria</taxon>
        <taxon>Pseudomonadati</taxon>
        <taxon>Bacteroidota</taxon>
        <taxon>Cytophagia</taxon>
        <taxon>Cytophagales</taxon>
        <taxon>Bernardetiaceae</taxon>
        <taxon>Bernardetia</taxon>
    </lineage>
</organism>
<dbReference type="KEGG" id="fli:Fleli_0276"/>
<keyword evidence="3" id="KW-1185">Reference proteome</keyword>
<evidence type="ECO:0000256" key="1">
    <source>
        <dbReference type="SAM" id="Phobius"/>
    </source>
</evidence>
<keyword evidence="1" id="KW-0472">Membrane</keyword>
<dbReference type="eggNOG" id="COG1619">
    <property type="taxonomic scope" value="Bacteria"/>
</dbReference>
<dbReference type="Proteomes" id="UP000006054">
    <property type="component" value="Chromosome"/>
</dbReference>
<keyword evidence="1" id="KW-1133">Transmembrane helix</keyword>
<sequence length="132" mass="15298">MTRKKLKYSGIIAIVIFIVGFLYYFLFVNDFGAVDFSTWEQQYTEVSFNKEIWKADKEQRFTMSKDLIDNGILIGKNLNEVTELLGNEYNSYSENTISYYLGFIPSVGNLDPDLLKLIFENNKVIKVIQHGT</sequence>
<protein>
    <submittedName>
        <fullName evidence="2">Uncharacterized protein</fullName>
    </submittedName>
</protein>
<gene>
    <name evidence="2" type="ordered locus">Fleli_0276</name>
</gene>
<reference evidence="3" key="1">
    <citation type="submission" date="2012-06" db="EMBL/GenBank/DDBJ databases">
        <title>The complete genome of Flexibacter litoralis DSM 6794.</title>
        <authorList>
            <person name="Lucas S."/>
            <person name="Copeland A."/>
            <person name="Lapidus A."/>
            <person name="Glavina del Rio T."/>
            <person name="Dalin E."/>
            <person name="Tice H."/>
            <person name="Bruce D."/>
            <person name="Goodwin L."/>
            <person name="Pitluck S."/>
            <person name="Peters L."/>
            <person name="Ovchinnikova G."/>
            <person name="Lu M."/>
            <person name="Kyrpides N."/>
            <person name="Mavromatis K."/>
            <person name="Ivanova N."/>
            <person name="Brettin T."/>
            <person name="Detter J.C."/>
            <person name="Han C."/>
            <person name="Larimer F."/>
            <person name="Land M."/>
            <person name="Hauser L."/>
            <person name="Markowitz V."/>
            <person name="Cheng J.-F."/>
            <person name="Hugenholtz P."/>
            <person name="Woyke T."/>
            <person name="Wu D."/>
            <person name="Spring S."/>
            <person name="Lang E."/>
            <person name="Kopitz M."/>
            <person name="Brambilla E."/>
            <person name="Klenk H.-P."/>
            <person name="Eisen J.A."/>
        </authorList>
    </citation>
    <scope>NUCLEOTIDE SEQUENCE [LARGE SCALE GENOMIC DNA]</scope>
    <source>
        <strain evidence="3">ATCC 23117 / DSM 6794 / NBRC 15988 / NCIMB 1366 / Sio-4</strain>
    </source>
</reference>
<proteinExistence type="predicted"/>
<dbReference type="HOGENOM" id="CLU_145317_0_0_10"/>
<dbReference type="RefSeq" id="WP_014796228.1">
    <property type="nucleotide sequence ID" value="NC_018018.1"/>
</dbReference>
<dbReference type="OrthoDB" id="1139344at2"/>
<dbReference type="EMBL" id="CP003345">
    <property type="protein sequence ID" value="AFM02765.1"/>
    <property type="molecule type" value="Genomic_DNA"/>
</dbReference>
<evidence type="ECO:0000313" key="2">
    <source>
        <dbReference type="EMBL" id="AFM02765.1"/>
    </source>
</evidence>
<accession>I4AFN0</accession>
<name>I4AFN0_BERLS</name>
<evidence type="ECO:0000313" key="3">
    <source>
        <dbReference type="Proteomes" id="UP000006054"/>
    </source>
</evidence>
<dbReference type="STRING" id="880071.Fleli_0276"/>
<keyword evidence="1" id="KW-0812">Transmembrane</keyword>